<keyword evidence="1" id="KW-0812">Transmembrane</keyword>
<dbReference type="InterPro" id="IPR011646">
    <property type="entry name" value="KAP_P-loop"/>
</dbReference>
<feature type="transmembrane region" description="Helical" evidence="1">
    <location>
        <begin position="178"/>
        <end position="200"/>
    </location>
</feature>
<dbReference type="Gene3D" id="3.40.50.300">
    <property type="entry name" value="P-loop containing nucleotide triphosphate hydrolases"/>
    <property type="match status" value="1"/>
</dbReference>
<accession>A0ABR7GAZ2</accession>
<keyword evidence="1" id="KW-0472">Membrane</keyword>
<dbReference type="InterPro" id="IPR027417">
    <property type="entry name" value="P-loop_NTPase"/>
</dbReference>
<organism evidence="3 4">
    <name type="scientific">Ruminococcus hominis</name>
    <dbReference type="NCBI Taxonomy" id="2763065"/>
    <lineage>
        <taxon>Bacteria</taxon>
        <taxon>Bacillati</taxon>
        <taxon>Bacillota</taxon>
        <taxon>Clostridia</taxon>
        <taxon>Eubacteriales</taxon>
        <taxon>Oscillospiraceae</taxon>
        <taxon>Ruminococcus</taxon>
    </lineage>
</organism>
<dbReference type="SUPFAM" id="SSF52540">
    <property type="entry name" value="P-loop containing nucleoside triphosphate hydrolases"/>
    <property type="match status" value="1"/>
</dbReference>
<feature type="domain" description="KAP NTPase" evidence="2">
    <location>
        <begin position="106"/>
        <end position="405"/>
    </location>
</feature>
<feature type="transmembrane region" description="Helical" evidence="1">
    <location>
        <begin position="68"/>
        <end position="90"/>
    </location>
</feature>
<evidence type="ECO:0000313" key="3">
    <source>
        <dbReference type="EMBL" id="MBC5684597.1"/>
    </source>
</evidence>
<dbReference type="RefSeq" id="WP_186865430.1">
    <property type="nucleotide sequence ID" value="NZ_JACOPE010000001.1"/>
</dbReference>
<evidence type="ECO:0000313" key="4">
    <source>
        <dbReference type="Proteomes" id="UP000631576"/>
    </source>
</evidence>
<gene>
    <name evidence="3" type="ORF">H8S40_13830</name>
</gene>
<dbReference type="EMBL" id="JACOPE010000001">
    <property type="protein sequence ID" value="MBC5684597.1"/>
    <property type="molecule type" value="Genomic_DNA"/>
</dbReference>
<evidence type="ECO:0000259" key="2">
    <source>
        <dbReference type="Pfam" id="PF07693"/>
    </source>
</evidence>
<feature type="transmembrane region" description="Helical" evidence="1">
    <location>
        <begin position="12"/>
        <end position="30"/>
    </location>
</feature>
<evidence type="ECO:0000256" key="1">
    <source>
        <dbReference type="SAM" id="Phobius"/>
    </source>
</evidence>
<name>A0ABR7GAZ2_9FIRM</name>
<keyword evidence="1" id="KW-1133">Transmembrane helix</keyword>
<proteinExistence type="predicted"/>
<reference evidence="3 4" key="1">
    <citation type="submission" date="2020-08" db="EMBL/GenBank/DDBJ databases">
        <title>Genome public.</title>
        <authorList>
            <person name="Liu C."/>
            <person name="Sun Q."/>
        </authorList>
    </citation>
    <scope>NUCLEOTIDE SEQUENCE [LARGE SCALE GENOMIC DNA]</scope>
    <source>
        <strain evidence="3 4">NSJ-13</strain>
    </source>
</reference>
<comment type="caution">
    <text evidence="3">The sequence shown here is derived from an EMBL/GenBank/DDBJ whole genome shotgun (WGS) entry which is preliminary data.</text>
</comment>
<feature type="transmembrane region" description="Helical" evidence="1">
    <location>
        <begin position="42"/>
        <end position="62"/>
    </location>
</feature>
<protein>
    <recommendedName>
        <fullName evidence="2">KAP NTPase domain-containing protein</fullName>
    </recommendedName>
</protein>
<keyword evidence="4" id="KW-1185">Reference proteome</keyword>
<dbReference type="Proteomes" id="UP000631576">
    <property type="component" value="Unassembled WGS sequence"/>
</dbReference>
<dbReference type="Pfam" id="PF07693">
    <property type="entry name" value="KAP_NTPase"/>
    <property type="match status" value="1"/>
</dbReference>
<sequence>MQKTIEKIFLKLKMNIDFLAIISIFGILIYRIDILRKVCKNICIYFITWYVDIDLVTIKNIYLCVEKLFRIIIATFLVIQFLNWLLELVWERWLKKQKGTNRFETSLLRYLQDSSIPRCFLVTGEWGTGKTYEVDKFFDKYFRYSKTKVYRISCFGLDSRKELVKEISNTIEQNDKSFYALLIKAMQFVPIIGGAIFKFFKKAYGYDSIKSGSIFIFDDFERITSRAIVKEKSPHLYKKTSFLLSNATRGKNSISEFKEIVKEFEHVGESFQKIENFFSYNLERTDIDKYNIAIGLINDIIEKYEMKVVIICNSEVLGEKFIYDILRSKLNCIEYRKIVLPEVRISVIDKCIKNKVLLDDEKQKIIKGFLNENIKYNIDNILFEGQFSNLRLYGNLLEAFIITADLFDKKDLTKEFMNSLFNSVMIAHIAFYDKAFDKLSIFPSGANIEFLMKLFYGGSPTLIRTQQRIDDVKWIDIKVSGYWIFNLSRPDESDSIVEEWKKYQYYETEEKISISFQELVDETNYNMLHVFYFQQSMDKYDKEGEWDYKTYVDCALKQYDLTRNEEVQYIVDIMSQIFEGRIYQNFFEYLFSKLIQGHENQEIIGTTYIHDMYNTYRLKKTLH</sequence>